<dbReference type="InterPro" id="IPR013783">
    <property type="entry name" value="Ig-like_fold"/>
</dbReference>
<accession>A0A9F5J849</accession>
<keyword evidence="2" id="KW-0472">Membrane</keyword>
<sequence length="215" mass="24316">MILHWLLNILCATHCFWVEIISSQHLELCNSTGEHPAPELFHSAGSLHIGDSISLLCMDHTNSNITRFFFCKDKTLVSAQKSISNMATYTFNITQSSTGQYSCGYQHKGGLNQQTKSVLSLFWNLTVPPGKDNFHSYAPERDEIDGTTNFIDKKIWITLVLVFVILILAALTYHLVKKATLCQLKEKSNPQNTPYDNGEVSDIRNNRKHLSEQVQ</sequence>
<reference evidence="5" key="1">
    <citation type="submission" date="2025-08" db="UniProtKB">
        <authorList>
            <consortium name="RefSeq"/>
        </authorList>
    </citation>
    <scope>IDENTIFICATION</scope>
    <source>
        <tissue evidence="5">Liver</tissue>
    </source>
</reference>
<feature type="transmembrane region" description="Helical" evidence="2">
    <location>
        <begin position="155"/>
        <end position="176"/>
    </location>
</feature>
<evidence type="ECO:0000313" key="5">
    <source>
        <dbReference type="RefSeq" id="XP_025031918.1"/>
    </source>
</evidence>
<dbReference type="GeneID" id="112542690"/>
<proteinExistence type="predicted"/>
<feature type="region of interest" description="Disordered" evidence="1">
    <location>
        <begin position="187"/>
        <end position="215"/>
    </location>
</feature>
<evidence type="ECO:0000256" key="2">
    <source>
        <dbReference type="SAM" id="Phobius"/>
    </source>
</evidence>
<dbReference type="AlphaFoldDB" id="A0A9F5J849"/>
<feature type="non-terminal residue" evidence="5">
    <location>
        <position position="215"/>
    </location>
</feature>
<gene>
    <name evidence="5" type="primary">LOC112542690</name>
</gene>
<dbReference type="OMA" id="NILCATH"/>
<dbReference type="OrthoDB" id="9050402at2759"/>
<keyword evidence="3" id="KW-0732">Signal</keyword>
<dbReference type="Gene3D" id="2.60.40.10">
    <property type="entry name" value="Immunoglobulins"/>
    <property type="match status" value="1"/>
</dbReference>
<keyword evidence="2" id="KW-1133">Transmembrane helix</keyword>
<evidence type="ECO:0000313" key="4">
    <source>
        <dbReference type="Proteomes" id="UP000695026"/>
    </source>
</evidence>
<feature type="signal peptide" evidence="3">
    <location>
        <begin position="1"/>
        <end position="15"/>
    </location>
</feature>
<feature type="chain" id="PRO_5039910578" evidence="3">
    <location>
        <begin position="16"/>
        <end position="215"/>
    </location>
</feature>
<dbReference type="KEGG" id="pbi:112542690"/>
<protein>
    <submittedName>
        <fullName evidence="5">Uncharacterized protein LOC112542690</fullName>
    </submittedName>
</protein>
<keyword evidence="2" id="KW-0812">Transmembrane</keyword>
<dbReference type="RefSeq" id="XP_025031918.1">
    <property type="nucleotide sequence ID" value="XM_025176150.1"/>
</dbReference>
<dbReference type="SUPFAM" id="SSF48726">
    <property type="entry name" value="Immunoglobulin"/>
    <property type="match status" value="1"/>
</dbReference>
<evidence type="ECO:0000256" key="1">
    <source>
        <dbReference type="SAM" id="MobiDB-lite"/>
    </source>
</evidence>
<name>A0A9F5J849_PYTBI</name>
<organism evidence="4 5">
    <name type="scientific">Python bivittatus</name>
    <name type="common">Burmese python</name>
    <name type="synonym">Python molurus bivittatus</name>
    <dbReference type="NCBI Taxonomy" id="176946"/>
    <lineage>
        <taxon>Eukaryota</taxon>
        <taxon>Metazoa</taxon>
        <taxon>Chordata</taxon>
        <taxon>Craniata</taxon>
        <taxon>Vertebrata</taxon>
        <taxon>Euteleostomi</taxon>
        <taxon>Lepidosauria</taxon>
        <taxon>Squamata</taxon>
        <taxon>Bifurcata</taxon>
        <taxon>Unidentata</taxon>
        <taxon>Episquamata</taxon>
        <taxon>Toxicofera</taxon>
        <taxon>Serpentes</taxon>
        <taxon>Henophidia</taxon>
        <taxon>Pythonidae</taxon>
        <taxon>Python</taxon>
    </lineage>
</organism>
<dbReference type="InterPro" id="IPR036179">
    <property type="entry name" value="Ig-like_dom_sf"/>
</dbReference>
<dbReference type="Proteomes" id="UP000695026">
    <property type="component" value="Unplaced"/>
</dbReference>
<feature type="compositionally biased region" description="Basic and acidic residues" evidence="1">
    <location>
        <begin position="201"/>
        <end position="215"/>
    </location>
</feature>
<keyword evidence="4" id="KW-1185">Reference proteome</keyword>
<evidence type="ECO:0000256" key="3">
    <source>
        <dbReference type="SAM" id="SignalP"/>
    </source>
</evidence>